<evidence type="ECO:0000256" key="3">
    <source>
        <dbReference type="ARBA" id="ARBA00022679"/>
    </source>
</evidence>
<dbReference type="Gene3D" id="2.30.30.100">
    <property type="match status" value="10"/>
</dbReference>
<dbReference type="Pfam" id="PF00313">
    <property type="entry name" value="CSD"/>
    <property type="match status" value="1"/>
</dbReference>
<dbReference type="GO" id="GO:0106274">
    <property type="term" value="F:NAD+-protein-arginine ADP-ribosyltransferase activity"/>
    <property type="evidence" value="ECO:0007669"/>
    <property type="project" value="UniProtKB-EC"/>
</dbReference>
<proteinExistence type="inferred from homology"/>
<protein>
    <recommendedName>
        <fullName evidence="7">NAD(P)(+)--arginine ADP-ribosyltransferase</fullName>
        <ecNumber evidence="7">2.4.2.31</ecNumber>
    </recommendedName>
    <alternativeName>
        <fullName evidence="7">Mono(ADP-ribosyl)transferase</fullName>
    </alternativeName>
</protein>
<comment type="catalytic activity">
    <reaction evidence="6 7">
        <text>L-arginyl-[protein] + NAD(+) = N(omega)-(ADP-D-ribosyl)-L-arginyl-[protein] + nicotinamide + H(+)</text>
        <dbReference type="Rhea" id="RHEA:19149"/>
        <dbReference type="Rhea" id="RHEA-COMP:10532"/>
        <dbReference type="Rhea" id="RHEA-COMP:15087"/>
        <dbReference type="ChEBI" id="CHEBI:15378"/>
        <dbReference type="ChEBI" id="CHEBI:17154"/>
        <dbReference type="ChEBI" id="CHEBI:29965"/>
        <dbReference type="ChEBI" id="CHEBI:57540"/>
        <dbReference type="ChEBI" id="CHEBI:142554"/>
        <dbReference type="EC" id="2.4.2.31"/>
    </reaction>
</comment>
<dbReference type="Pfam" id="PF01129">
    <property type="entry name" value="ART"/>
    <property type="match status" value="1"/>
</dbReference>
<dbReference type="InterPro" id="IPR013517">
    <property type="entry name" value="FG-GAP"/>
</dbReference>
<evidence type="ECO:0000256" key="1">
    <source>
        <dbReference type="ARBA" id="ARBA00009558"/>
    </source>
</evidence>
<keyword evidence="3 7" id="KW-0808">Transferase</keyword>
<evidence type="ECO:0000313" key="10">
    <source>
        <dbReference type="EMBL" id="CAF4032464.1"/>
    </source>
</evidence>
<dbReference type="Gene3D" id="3.90.176.10">
    <property type="entry name" value="Toxin ADP-ribosyltransferase, Chain A, domain 1"/>
    <property type="match status" value="1"/>
</dbReference>
<keyword evidence="8" id="KW-0812">Transmembrane</keyword>
<organism evidence="10 11">
    <name type="scientific">Adineta steineri</name>
    <dbReference type="NCBI Taxonomy" id="433720"/>
    <lineage>
        <taxon>Eukaryota</taxon>
        <taxon>Metazoa</taxon>
        <taxon>Spiralia</taxon>
        <taxon>Gnathifera</taxon>
        <taxon>Rotifera</taxon>
        <taxon>Eurotatoria</taxon>
        <taxon>Bdelloidea</taxon>
        <taxon>Adinetida</taxon>
        <taxon>Adinetidae</taxon>
        <taxon>Adineta</taxon>
    </lineage>
</organism>
<comment type="similarity">
    <text evidence="1 7">Belongs to the Arg-specific ADP-ribosyltransferase family.</text>
</comment>
<dbReference type="InterPro" id="IPR028994">
    <property type="entry name" value="Integrin_alpha_N"/>
</dbReference>
<evidence type="ECO:0000256" key="8">
    <source>
        <dbReference type="SAM" id="Phobius"/>
    </source>
</evidence>
<reference evidence="10" key="1">
    <citation type="submission" date="2021-02" db="EMBL/GenBank/DDBJ databases">
        <authorList>
            <person name="Nowell W R."/>
        </authorList>
    </citation>
    <scope>NUCLEOTIDE SEQUENCE</scope>
</reference>
<keyword evidence="5" id="KW-0732">Signal</keyword>
<dbReference type="PROSITE" id="PS51996">
    <property type="entry name" value="TR_MART"/>
    <property type="match status" value="1"/>
</dbReference>
<dbReference type="InterPro" id="IPR011129">
    <property type="entry name" value="CSD"/>
</dbReference>
<keyword evidence="4" id="KW-0548">Nucleotidyltransferase</keyword>
<dbReference type="PRINTS" id="PR00050">
    <property type="entry name" value="COLDSHOCK"/>
</dbReference>
<name>A0A819QNU9_9BILA</name>
<dbReference type="PROSITE" id="PS51857">
    <property type="entry name" value="CSD_2"/>
    <property type="match status" value="1"/>
</dbReference>
<dbReference type="Gene3D" id="2.40.50.140">
    <property type="entry name" value="Nucleic acid-binding proteins"/>
    <property type="match status" value="1"/>
</dbReference>
<keyword evidence="8" id="KW-0472">Membrane</keyword>
<gene>
    <name evidence="10" type="ORF">OXD698_LOCUS31391</name>
</gene>
<dbReference type="Pfam" id="PF13517">
    <property type="entry name" value="FG-GAP_3"/>
    <property type="match status" value="5"/>
</dbReference>
<keyword evidence="2 7" id="KW-0328">Glycosyltransferase</keyword>
<dbReference type="InterPro" id="IPR000768">
    <property type="entry name" value="ART"/>
</dbReference>
<dbReference type="EC" id="2.4.2.31" evidence="7"/>
<dbReference type="EMBL" id="CAJOAZ010003870">
    <property type="protein sequence ID" value="CAF4032464.1"/>
    <property type="molecule type" value="Genomic_DNA"/>
</dbReference>
<evidence type="ECO:0000256" key="2">
    <source>
        <dbReference type="ARBA" id="ARBA00022676"/>
    </source>
</evidence>
<accession>A0A819QNU9</accession>
<dbReference type="SUPFAM" id="SSF50249">
    <property type="entry name" value="Nucleic acid-binding proteins"/>
    <property type="match status" value="1"/>
</dbReference>
<feature type="transmembrane region" description="Helical" evidence="8">
    <location>
        <begin position="268"/>
        <end position="291"/>
    </location>
</feature>
<dbReference type="SUPFAM" id="SSF69318">
    <property type="entry name" value="Integrin alpha N-terminal domain"/>
    <property type="match status" value="3"/>
</dbReference>
<dbReference type="CDD" id="cd04458">
    <property type="entry name" value="CSP_CDS"/>
    <property type="match status" value="1"/>
</dbReference>
<evidence type="ECO:0000259" key="9">
    <source>
        <dbReference type="PROSITE" id="PS51857"/>
    </source>
</evidence>
<keyword evidence="7" id="KW-0520">NAD</keyword>
<evidence type="ECO:0000256" key="4">
    <source>
        <dbReference type="ARBA" id="ARBA00022695"/>
    </source>
</evidence>
<dbReference type="PANTHER" id="PTHR46580">
    <property type="entry name" value="SENSOR KINASE-RELATED"/>
    <property type="match status" value="1"/>
</dbReference>
<dbReference type="InterPro" id="IPR012340">
    <property type="entry name" value="NA-bd_OB-fold"/>
</dbReference>
<dbReference type="SMART" id="SM00357">
    <property type="entry name" value="CSP"/>
    <property type="match status" value="1"/>
</dbReference>
<comment type="caution">
    <text evidence="10">The sequence shown here is derived from an EMBL/GenBank/DDBJ whole genome shotgun (WGS) entry which is preliminary data.</text>
</comment>
<feature type="domain" description="CSD" evidence="9">
    <location>
        <begin position="1188"/>
        <end position="1255"/>
    </location>
</feature>
<evidence type="ECO:0000256" key="5">
    <source>
        <dbReference type="ARBA" id="ARBA00022729"/>
    </source>
</evidence>
<dbReference type="Proteomes" id="UP000663844">
    <property type="component" value="Unassembled WGS sequence"/>
</dbReference>
<dbReference type="GO" id="GO:0016779">
    <property type="term" value="F:nucleotidyltransferase activity"/>
    <property type="evidence" value="ECO:0007669"/>
    <property type="project" value="UniProtKB-KW"/>
</dbReference>
<dbReference type="PANTHER" id="PTHR46580:SF4">
    <property type="entry name" value="ATP_GTP-BINDING PROTEIN"/>
    <property type="match status" value="1"/>
</dbReference>
<sequence>MVEIRTTEENTTVDQDMKATTAITDTEPQISPILGYTDEPLLPLSKACTPLNEILHNMSFYTQLALDETPEQPPDGLTIDESAAIRLYTIEWDKPHRSLYSMLNYHPKNNDREALLPYFKYIKLFVTALVKLPCIPPLTVWRGVTKNLSGEFPPGAGMTWWAFSSCTTEMTVLENNMYLGNEGDRTLFSVEVMNGRTIKAHSHFVTEDEILLLSGTHMVAQSQLSPADNLYIIHLKQVVPKTTLLEPPFEGAHIYPEIKRPFYRKKRFIIPFFSLLALFIAGVIVAIVVGLSKSTPYVCSNPFQQQGSFVTGRNPVATVLDHFRNAIDLDIAVTNAVDSTVTMLLRNKDDVFQTTSGITGTQPESIVSEDFNNDGKLDIVTANNEDNTITILIGIGNGLFQAPVNYTVGSGPSYLIAADFNNDKKMDLAVSNQNNNSISVLLGNGNATFQTQVQYATDNSPVNLATGDFNNDNILDLIVVSQNDRTISMLVGNDNAIFQTRIIVHTGGSPNFVVAGNFNNDTNLDLVVVNQHDNNIVVLLNRGNGSFYIANKYYTAALPSSIITIDLNKDGHLDLVVTNNQYGSILLLFGNGNGAFGRLFTYNTGESPSFAVAGDLINNDTILDLAVTNNGDNTMTVWLGVGGGYFGIPINYKTGNSPLCMVSRDFNNDSIADIAVVNSDDNTINVLLGDISGTLRYAFTYTTSVYPSILISVDMNNDNKQDLIMADERDNTISILLNKGDETFQTSINYTMSQNLSSIIAVDLNSDNRSDLILVDPYNNSINVLINHGDATFETAMNYTVGPSPSFILSADFNNDKKPDLAVCSQGNSTVSVLLNNGNGTFDTKIDYTTGRSPGSMAIGDFNKDGNIDLAVVNSGQNSVSILINKGKAVFSNAVSYNVDKVPSSISAADFNHDGNIDLVVANSGSNTIIVLFGDKNGVFASRTTYKTNGYPDSVLSGDWNNDGKVDLVVTNAWISENFNLCGLVYPEKDKHGEYTGRFMSSDPNKPPIIIETIRIHPDSDPFDQTKDYIGLIFYLRKGQSTYQFEDKEYKTGDIIIKSSDRVFKETEENKPNENSFHGRLFSTIFGHWKRKKHEFVCGGFSYYGKENESKEWKFNSGTLNTMNPGNNDDNYHNTNRKLDDFEEKIIQKAITHLYENQQWLSKSPEERIHFKTLLSHVEPTNVHPDRELRGTVQSFDSIRGYGFIECVGFKENIFVHYSEIVGQPFQRRYLNKGDTALFNIIHTDKGWQAKNVRST</sequence>
<keyword evidence="7" id="KW-0521">NADP</keyword>
<dbReference type="AlphaFoldDB" id="A0A819QNU9"/>
<dbReference type="SUPFAM" id="SSF56399">
    <property type="entry name" value="ADP-ribosylation"/>
    <property type="match status" value="1"/>
</dbReference>
<dbReference type="InterPro" id="IPR002059">
    <property type="entry name" value="CSP_DNA-bd"/>
</dbReference>
<evidence type="ECO:0000313" key="11">
    <source>
        <dbReference type="Proteomes" id="UP000663844"/>
    </source>
</evidence>
<keyword evidence="8" id="KW-1133">Transmembrane helix</keyword>
<evidence type="ECO:0000256" key="7">
    <source>
        <dbReference type="RuleBase" id="RU361228"/>
    </source>
</evidence>
<evidence type="ECO:0000256" key="6">
    <source>
        <dbReference type="ARBA" id="ARBA00047597"/>
    </source>
</evidence>
<dbReference type="GO" id="GO:0003676">
    <property type="term" value="F:nucleic acid binding"/>
    <property type="evidence" value="ECO:0007669"/>
    <property type="project" value="InterPro"/>
</dbReference>